<evidence type="ECO:0000256" key="11">
    <source>
        <dbReference type="ARBA" id="ARBA00022694"/>
    </source>
</evidence>
<dbReference type="EC" id="2.1.1.228" evidence="5 15"/>
<dbReference type="PANTHER" id="PTHR46417">
    <property type="entry name" value="TRNA (GUANINE-N(1)-)-METHYLTRANSFERASE"/>
    <property type="match status" value="1"/>
</dbReference>
<evidence type="ECO:0000256" key="15">
    <source>
        <dbReference type="HAMAP-Rule" id="MF_00605"/>
    </source>
</evidence>
<dbReference type="InterPro" id="IPR029028">
    <property type="entry name" value="Alpha/beta_knot_MTases"/>
</dbReference>
<dbReference type="InterPro" id="IPR029026">
    <property type="entry name" value="tRNA_m1G_MTases_N"/>
</dbReference>
<evidence type="ECO:0000313" key="20">
    <source>
        <dbReference type="Proteomes" id="UP000460298"/>
    </source>
</evidence>
<evidence type="ECO:0000256" key="3">
    <source>
        <dbReference type="ARBA" id="ARBA00007630"/>
    </source>
</evidence>
<evidence type="ECO:0000256" key="7">
    <source>
        <dbReference type="ARBA" id="ARBA00022490"/>
    </source>
</evidence>
<evidence type="ECO:0000256" key="10">
    <source>
        <dbReference type="ARBA" id="ARBA00022691"/>
    </source>
</evidence>
<sequence>MLLFQIITLFPERYEIFFNSGLPAKAIQKKLISIRPVQLRDFADPERKGRVDDAPYGGGPGMILQVGPIYRALQSLPVKLPVILLTPSGERLNQSLVRTLFDEASSGNRKERGDDGVTGGFTLICGFYEGVDQRVAEYLVDREVSLGDFILNSGDPAALCLIEAVSRLVPGFMGKMESADEESFEAVPDSDSNGEQGEDIDTAKAGPGQLLEYPQYSRPADFMGWKVPEILLSGHHGEVRRWRMEQRLERTRNRGSYEHRTGTGSRNSGSN</sequence>
<dbReference type="Gene3D" id="1.10.1270.20">
    <property type="entry name" value="tRNA(m1g37)methyltransferase, domain 2"/>
    <property type="match status" value="1"/>
</dbReference>
<feature type="binding site" evidence="15 16">
    <location>
        <position position="126"/>
    </location>
    <ligand>
        <name>S-adenosyl-L-methionine</name>
        <dbReference type="ChEBI" id="CHEBI:59789"/>
    </ligand>
</feature>
<dbReference type="GO" id="GO:0052906">
    <property type="term" value="F:tRNA (guanine(37)-N1)-methyltransferase activity"/>
    <property type="evidence" value="ECO:0007669"/>
    <property type="project" value="UniProtKB-UniRule"/>
</dbReference>
<protein>
    <recommendedName>
        <fullName evidence="6 15">tRNA (guanine-N(1)-)-methyltransferase</fullName>
        <ecNumber evidence="5 15">2.1.1.228</ecNumber>
    </recommendedName>
    <alternativeName>
        <fullName evidence="12 15">M1G-methyltransferase</fullName>
    </alternativeName>
    <alternativeName>
        <fullName evidence="13 15">tRNA [GM37] methyltransferase</fullName>
    </alternativeName>
</protein>
<comment type="function">
    <text evidence="1 15">Specifically methylates guanosine-37 in various tRNAs.</text>
</comment>
<dbReference type="CDD" id="cd18080">
    <property type="entry name" value="TrmD-like"/>
    <property type="match status" value="1"/>
</dbReference>
<feature type="region of interest" description="Disordered" evidence="17">
    <location>
        <begin position="247"/>
        <end position="271"/>
    </location>
</feature>
<comment type="catalytic activity">
    <reaction evidence="14 15">
        <text>guanosine(37) in tRNA + S-adenosyl-L-methionine = N(1)-methylguanosine(37) in tRNA + S-adenosyl-L-homocysteine + H(+)</text>
        <dbReference type="Rhea" id="RHEA:36899"/>
        <dbReference type="Rhea" id="RHEA-COMP:10145"/>
        <dbReference type="Rhea" id="RHEA-COMP:10147"/>
        <dbReference type="ChEBI" id="CHEBI:15378"/>
        <dbReference type="ChEBI" id="CHEBI:57856"/>
        <dbReference type="ChEBI" id="CHEBI:59789"/>
        <dbReference type="ChEBI" id="CHEBI:73542"/>
        <dbReference type="ChEBI" id="CHEBI:74269"/>
        <dbReference type="EC" id="2.1.1.228"/>
    </reaction>
</comment>
<keyword evidence="7 15" id="KW-0963">Cytoplasm</keyword>
<evidence type="ECO:0000259" key="18">
    <source>
        <dbReference type="Pfam" id="PF01746"/>
    </source>
</evidence>
<keyword evidence="11 15" id="KW-0819">tRNA processing</keyword>
<evidence type="ECO:0000256" key="9">
    <source>
        <dbReference type="ARBA" id="ARBA00022679"/>
    </source>
</evidence>
<proteinExistence type="inferred from homology"/>
<dbReference type="Gene3D" id="3.40.1280.10">
    <property type="match status" value="1"/>
</dbReference>
<dbReference type="EMBL" id="WBUI01000009">
    <property type="protein sequence ID" value="KAB2932429.1"/>
    <property type="molecule type" value="Genomic_DNA"/>
</dbReference>
<evidence type="ECO:0000313" key="19">
    <source>
        <dbReference type="EMBL" id="KAB2932429.1"/>
    </source>
</evidence>
<dbReference type="InterPro" id="IPR016009">
    <property type="entry name" value="tRNA_MeTrfase_TRMD/TRM10"/>
</dbReference>
<evidence type="ECO:0000256" key="16">
    <source>
        <dbReference type="PIRSR" id="PIRSR000386-1"/>
    </source>
</evidence>
<evidence type="ECO:0000256" key="14">
    <source>
        <dbReference type="ARBA" id="ARBA00047783"/>
    </source>
</evidence>
<dbReference type="SUPFAM" id="SSF75217">
    <property type="entry name" value="alpha/beta knot"/>
    <property type="match status" value="1"/>
</dbReference>
<comment type="caution">
    <text evidence="19">The sequence shown here is derived from an EMBL/GenBank/DDBJ whole genome shotgun (WGS) entry which is preliminary data.</text>
</comment>
<feature type="compositionally biased region" description="Basic and acidic residues" evidence="17">
    <location>
        <begin position="247"/>
        <end position="261"/>
    </location>
</feature>
<evidence type="ECO:0000256" key="1">
    <source>
        <dbReference type="ARBA" id="ARBA00002634"/>
    </source>
</evidence>
<dbReference type="InterPro" id="IPR023148">
    <property type="entry name" value="tRNA_m1G_MeTrfase_C_sf"/>
</dbReference>
<evidence type="ECO:0000256" key="13">
    <source>
        <dbReference type="ARBA" id="ARBA00033392"/>
    </source>
</evidence>
<keyword evidence="9 15" id="KW-0808">Transferase</keyword>
<dbReference type="GO" id="GO:0005829">
    <property type="term" value="C:cytosol"/>
    <property type="evidence" value="ECO:0007669"/>
    <property type="project" value="TreeGrafter"/>
</dbReference>
<comment type="subunit">
    <text evidence="4 15">Homodimer.</text>
</comment>
<dbReference type="HAMAP" id="MF_00605">
    <property type="entry name" value="TrmD"/>
    <property type="match status" value="1"/>
</dbReference>
<dbReference type="AlphaFoldDB" id="A0A833LYD7"/>
<dbReference type="Proteomes" id="UP000460298">
    <property type="component" value="Unassembled WGS sequence"/>
</dbReference>
<dbReference type="PANTHER" id="PTHR46417:SF1">
    <property type="entry name" value="TRNA (GUANINE-N(1)-)-METHYLTRANSFERASE"/>
    <property type="match status" value="1"/>
</dbReference>
<dbReference type="InterPro" id="IPR002649">
    <property type="entry name" value="tRNA_m1G_MeTrfase_TrmD"/>
</dbReference>
<keyword evidence="10 15" id="KW-0949">S-adenosyl-L-methionine</keyword>
<keyword evidence="8 15" id="KW-0489">Methyltransferase</keyword>
<gene>
    <name evidence="15" type="primary">trmD</name>
    <name evidence="19" type="ORF">F9K24_10910</name>
</gene>
<organism evidence="19 20">
    <name type="scientific">Leptonema illini</name>
    <dbReference type="NCBI Taxonomy" id="183"/>
    <lineage>
        <taxon>Bacteria</taxon>
        <taxon>Pseudomonadati</taxon>
        <taxon>Spirochaetota</taxon>
        <taxon>Spirochaetia</taxon>
        <taxon>Leptospirales</taxon>
        <taxon>Leptospiraceae</taxon>
        <taxon>Leptonema</taxon>
    </lineage>
</organism>
<feature type="compositionally biased region" description="Polar residues" evidence="17">
    <location>
        <begin position="262"/>
        <end position="271"/>
    </location>
</feature>
<comment type="similarity">
    <text evidence="3 15">Belongs to the RNA methyltransferase TrmD family.</text>
</comment>
<reference evidence="19 20" key="1">
    <citation type="submission" date="2019-10" db="EMBL/GenBank/DDBJ databases">
        <title>Extracellular Electron Transfer in a Candidatus Methanoperedens spp. Enrichment Culture.</title>
        <authorList>
            <person name="Berger S."/>
            <person name="Rangel Shaw D."/>
            <person name="Berben T."/>
            <person name="In 'T Zandt M."/>
            <person name="Frank J."/>
            <person name="Reimann J."/>
            <person name="Jetten M.S.M."/>
            <person name="Welte C.U."/>
        </authorList>
    </citation>
    <scope>NUCLEOTIDE SEQUENCE [LARGE SCALE GENOMIC DNA]</scope>
    <source>
        <strain evidence="19">SB12</strain>
    </source>
</reference>
<feature type="binding site" evidence="15 16">
    <location>
        <begin position="146"/>
        <end position="151"/>
    </location>
    <ligand>
        <name>S-adenosyl-L-methionine</name>
        <dbReference type="ChEBI" id="CHEBI:59789"/>
    </ligand>
</feature>
<evidence type="ECO:0000256" key="4">
    <source>
        <dbReference type="ARBA" id="ARBA00011738"/>
    </source>
</evidence>
<name>A0A833LYD7_9LEPT</name>
<evidence type="ECO:0000256" key="6">
    <source>
        <dbReference type="ARBA" id="ARBA00014679"/>
    </source>
</evidence>
<dbReference type="GO" id="GO:0002939">
    <property type="term" value="P:tRNA N1-guanine methylation"/>
    <property type="evidence" value="ECO:0007669"/>
    <property type="project" value="TreeGrafter"/>
</dbReference>
<evidence type="ECO:0000256" key="2">
    <source>
        <dbReference type="ARBA" id="ARBA00004496"/>
    </source>
</evidence>
<comment type="subcellular location">
    <subcellularLocation>
        <location evidence="2 15">Cytoplasm</location>
    </subcellularLocation>
</comment>
<accession>A0A833LYD7</accession>
<evidence type="ECO:0000256" key="8">
    <source>
        <dbReference type="ARBA" id="ARBA00022603"/>
    </source>
</evidence>
<dbReference type="PIRSF" id="PIRSF000386">
    <property type="entry name" value="tRNA_mtase"/>
    <property type="match status" value="1"/>
</dbReference>
<evidence type="ECO:0000256" key="17">
    <source>
        <dbReference type="SAM" id="MobiDB-lite"/>
    </source>
</evidence>
<feature type="region of interest" description="Disordered" evidence="17">
    <location>
        <begin position="179"/>
        <end position="209"/>
    </location>
</feature>
<evidence type="ECO:0000256" key="12">
    <source>
        <dbReference type="ARBA" id="ARBA00029736"/>
    </source>
</evidence>
<feature type="domain" description="tRNA methyltransferase TRMD/TRM10-type" evidence="18">
    <location>
        <begin position="4"/>
        <end position="254"/>
    </location>
</feature>
<dbReference type="Pfam" id="PF01746">
    <property type="entry name" value="tRNA_m1G_MT"/>
    <property type="match status" value="1"/>
</dbReference>
<evidence type="ECO:0000256" key="5">
    <source>
        <dbReference type="ARBA" id="ARBA00012807"/>
    </source>
</evidence>